<organism evidence="2 3">
    <name type="scientific">Reticulomyxa filosa</name>
    <dbReference type="NCBI Taxonomy" id="46433"/>
    <lineage>
        <taxon>Eukaryota</taxon>
        <taxon>Sar</taxon>
        <taxon>Rhizaria</taxon>
        <taxon>Retaria</taxon>
        <taxon>Foraminifera</taxon>
        <taxon>Monothalamids</taxon>
        <taxon>Reticulomyxidae</taxon>
        <taxon>Reticulomyxa</taxon>
    </lineage>
</organism>
<feature type="transmembrane region" description="Helical" evidence="1">
    <location>
        <begin position="134"/>
        <end position="156"/>
    </location>
</feature>
<keyword evidence="1" id="KW-0472">Membrane</keyword>
<evidence type="ECO:0000313" key="2">
    <source>
        <dbReference type="EMBL" id="ETO33607.1"/>
    </source>
</evidence>
<feature type="transmembrane region" description="Helical" evidence="1">
    <location>
        <begin position="40"/>
        <end position="61"/>
    </location>
</feature>
<name>X6P7J5_RETFI</name>
<gene>
    <name evidence="2" type="ORF">RFI_03495</name>
</gene>
<sequence length="162" mass="18880">MAINIFLQWTHLANIREFLFQCKSLKFLAGSNKLNFKQRLFVNAELVILSIYCTIMCYGNFIQYLEFSTLVEQKIKLMMSWEENFIEKNSVYKLSDEILTFPISVLVVLFLLQQFIWIFSVTLSDNHSHLIKNIFGSTFAIIDICLIVAVIVAQHFQGIQIL</sequence>
<protein>
    <submittedName>
        <fullName evidence="2">Uncharacterized protein</fullName>
    </submittedName>
</protein>
<comment type="caution">
    <text evidence="2">The sequence shown here is derived from an EMBL/GenBank/DDBJ whole genome shotgun (WGS) entry which is preliminary data.</text>
</comment>
<proteinExistence type="predicted"/>
<dbReference type="EMBL" id="ASPP01003268">
    <property type="protein sequence ID" value="ETO33607.1"/>
    <property type="molecule type" value="Genomic_DNA"/>
</dbReference>
<keyword evidence="1" id="KW-1133">Transmembrane helix</keyword>
<reference evidence="2 3" key="1">
    <citation type="journal article" date="2013" name="Curr. Biol.">
        <title>The Genome of the Foraminiferan Reticulomyxa filosa.</title>
        <authorList>
            <person name="Glockner G."/>
            <person name="Hulsmann N."/>
            <person name="Schleicher M."/>
            <person name="Noegel A.A."/>
            <person name="Eichinger L."/>
            <person name="Gallinger C."/>
            <person name="Pawlowski J."/>
            <person name="Sierra R."/>
            <person name="Euteneuer U."/>
            <person name="Pillet L."/>
            <person name="Moustafa A."/>
            <person name="Platzer M."/>
            <person name="Groth M."/>
            <person name="Szafranski K."/>
            <person name="Schliwa M."/>
        </authorList>
    </citation>
    <scope>NUCLEOTIDE SEQUENCE [LARGE SCALE GENOMIC DNA]</scope>
</reference>
<dbReference type="Proteomes" id="UP000023152">
    <property type="component" value="Unassembled WGS sequence"/>
</dbReference>
<keyword evidence="1" id="KW-0812">Transmembrane</keyword>
<accession>X6P7J5</accession>
<dbReference type="AlphaFoldDB" id="X6P7J5"/>
<keyword evidence="3" id="KW-1185">Reference proteome</keyword>
<feature type="transmembrane region" description="Helical" evidence="1">
    <location>
        <begin position="98"/>
        <end position="122"/>
    </location>
</feature>
<evidence type="ECO:0000313" key="3">
    <source>
        <dbReference type="Proteomes" id="UP000023152"/>
    </source>
</evidence>
<evidence type="ECO:0000256" key="1">
    <source>
        <dbReference type="SAM" id="Phobius"/>
    </source>
</evidence>